<reference evidence="1" key="2">
    <citation type="journal article" date="2024" name="Plant">
        <title>Genomic evolution and insights into agronomic trait innovations of Sesamum species.</title>
        <authorList>
            <person name="Miao H."/>
            <person name="Wang L."/>
            <person name="Qu L."/>
            <person name="Liu H."/>
            <person name="Sun Y."/>
            <person name="Le M."/>
            <person name="Wang Q."/>
            <person name="Wei S."/>
            <person name="Zheng Y."/>
            <person name="Lin W."/>
            <person name="Duan Y."/>
            <person name="Cao H."/>
            <person name="Xiong S."/>
            <person name="Wang X."/>
            <person name="Wei L."/>
            <person name="Li C."/>
            <person name="Ma Q."/>
            <person name="Ju M."/>
            <person name="Zhao R."/>
            <person name="Li G."/>
            <person name="Mu C."/>
            <person name="Tian Q."/>
            <person name="Mei H."/>
            <person name="Zhang T."/>
            <person name="Gao T."/>
            <person name="Zhang H."/>
        </authorList>
    </citation>
    <scope>NUCLEOTIDE SEQUENCE</scope>
    <source>
        <strain evidence="1">3651</strain>
    </source>
</reference>
<protein>
    <recommendedName>
        <fullName evidence="3">DUF1685 family protein</fullName>
    </recommendedName>
</protein>
<dbReference type="EMBL" id="JACGWO010000001">
    <property type="protein sequence ID" value="KAK4438863.1"/>
    <property type="molecule type" value="Genomic_DNA"/>
</dbReference>
<dbReference type="PANTHER" id="PTHR33785:SF12">
    <property type="entry name" value="DUF1685 FAMILY PROTEIN"/>
    <property type="match status" value="1"/>
</dbReference>
<organism evidence="1 2">
    <name type="scientific">Sesamum alatum</name>
    <dbReference type="NCBI Taxonomy" id="300844"/>
    <lineage>
        <taxon>Eukaryota</taxon>
        <taxon>Viridiplantae</taxon>
        <taxon>Streptophyta</taxon>
        <taxon>Embryophyta</taxon>
        <taxon>Tracheophyta</taxon>
        <taxon>Spermatophyta</taxon>
        <taxon>Magnoliopsida</taxon>
        <taxon>eudicotyledons</taxon>
        <taxon>Gunneridae</taxon>
        <taxon>Pentapetalae</taxon>
        <taxon>asterids</taxon>
        <taxon>lamiids</taxon>
        <taxon>Lamiales</taxon>
        <taxon>Pedaliaceae</taxon>
        <taxon>Sesamum</taxon>
    </lineage>
</organism>
<gene>
    <name evidence="1" type="ORF">Salat_0220900</name>
</gene>
<dbReference type="PANTHER" id="PTHR33785">
    <property type="entry name" value="OS06G0550800 PROTEIN"/>
    <property type="match status" value="1"/>
</dbReference>
<reference evidence="1" key="1">
    <citation type="submission" date="2020-06" db="EMBL/GenBank/DDBJ databases">
        <authorList>
            <person name="Li T."/>
            <person name="Hu X."/>
            <person name="Zhang T."/>
            <person name="Song X."/>
            <person name="Zhang H."/>
            <person name="Dai N."/>
            <person name="Sheng W."/>
            <person name="Hou X."/>
            <person name="Wei L."/>
        </authorList>
    </citation>
    <scope>NUCLEOTIDE SEQUENCE</scope>
    <source>
        <strain evidence="1">3651</strain>
        <tissue evidence="1">Leaf</tissue>
    </source>
</reference>
<dbReference type="AlphaFoldDB" id="A0AAE1YZQ1"/>
<dbReference type="InterPro" id="IPR012881">
    <property type="entry name" value="DUF1685"/>
</dbReference>
<comment type="caution">
    <text evidence="1">The sequence shown here is derived from an EMBL/GenBank/DDBJ whole genome shotgun (WGS) entry which is preliminary data.</text>
</comment>
<dbReference type="Pfam" id="PF07939">
    <property type="entry name" value="DUF1685"/>
    <property type="match status" value="1"/>
</dbReference>
<sequence>MSAEETPILNLFDSYWFEYGVFTAKPSLSAPKSGPVLGPELNRVTTLMRKSHSDQFLSSNDCTSDSSPKSVLGPQLQTILSGKEVRSFQDSSSPPRKQELMIGEVRRVSRTKHARNRKIRRSGSRSLSELEFEELKGFIDLGFVFSDEDRDSRLVSIIPGLQRLGKNVEEESGVEASTAVARPYLSEAWGCLEDEKRVKINPLSDWRIPAFGNETELKDHIRFWAHTVASTVRRQHNLQHFSWPWISSFEFQMILLE</sequence>
<keyword evidence="2" id="KW-1185">Reference proteome</keyword>
<dbReference type="Proteomes" id="UP001293254">
    <property type="component" value="Unassembled WGS sequence"/>
</dbReference>
<evidence type="ECO:0000313" key="2">
    <source>
        <dbReference type="Proteomes" id="UP001293254"/>
    </source>
</evidence>
<evidence type="ECO:0000313" key="1">
    <source>
        <dbReference type="EMBL" id="KAK4438863.1"/>
    </source>
</evidence>
<evidence type="ECO:0008006" key="3">
    <source>
        <dbReference type="Google" id="ProtNLM"/>
    </source>
</evidence>
<name>A0AAE1YZQ1_9LAMI</name>
<proteinExistence type="predicted"/>
<accession>A0AAE1YZQ1</accession>